<dbReference type="InterPro" id="IPR050169">
    <property type="entry name" value="Krueppel_C2H2_ZnF"/>
</dbReference>
<reference evidence="3 4" key="1">
    <citation type="journal article" date="2024" name="Proc. Natl. Acad. Sci. U.S.A.">
        <title>The genetic regulatory architecture and epigenomic basis for age-related changes in rattlesnake venom.</title>
        <authorList>
            <person name="Hogan M.P."/>
            <person name="Holding M.L."/>
            <person name="Nystrom G.S."/>
            <person name="Colston T.J."/>
            <person name="Bartlett D.A."/>
            <person name="Mason A.J."/>
            <person name="Ellsworth S.A."/>
            <person name="Rautsaw R.M."/>
            <person name="Lawrence K.C."/>
            <person name="Strickland J.L."/>
            <person name="He B."/>
            <person name="Fraser P."/>
            <person name="Margres M.J."/>
            <person name="Gilbert D.M."/>
            <person name="Gibbs H.L."/>
            <person name="Parkinson C.L."/>
            <person name="Rokyta D.R."/>
        </authorList>
    </citation>
    <scope>NUCLEOTIDE SEQUENCE [LARGE SCALE GENOMIC DNA]</scope>
    <source>
        <strain evidence="3">DRR0105</strain>
    </source>
</reference>
<dbReference type="AlphaFoldDB" id="A0AAW1BTX6"/>
<feature type="compositionally biased region" description="Gly residues" evidence="1">
    <location>
        <begin position="461"/>
        <end position="472"/>
    </location>
</feature>
<dbReference type="GO" id="GO:0006355">
    <property type="term" value="P:regulation of DNA-templated transcription"/>
    <property type="evidence" value="ECO:0007669"/>
    <property type="project" value="InterPro"/>
</dbReference>
<dbReference type="SMART" id="SM00349">
    <property type="entry name" value="KRAB"/>
    <property type="match status" value="1"/>
</dbReference>
<feature type="region of interest" description="Disordered" evidence="1">
    <location>
        <begin position="1"/>
        <end position="165"/>
    </location>
</feature>
<feature type="compositionally biased region" description="Polar residues" evidence="1">
    <location>
        <begin position="62"/>
        <end position="75"/>
    </location>
</feature>
<dbReference type="Gene3D" id="6.10.140.140">
    <property type="match status" value="1"/>
</dbReference>
<protein>
    <recommendedName>
        <fullName evidence="2">KRAB domain-containing protein</fullName>
    </recommendedName>
</protein>
<accession>A0AAW1BTX6</accession>
<feature type="region of interest" description="Disordered" evidence="1">
    <location>
        <begin position="417"/>
        <end position="568"/>
    </location>
</feature>
<evidence type="ECO:0000313" key="4">
    <source>
        <dbReference type="Proteomes" id="UP001474421"/>
    </source>
</evidence>
<dbReference type="EMBL" id="JAOTOJ010000002">
    <property type="protein sequence ID" value="KAK9405629.1"/>
    <property type="molecule type" value="Genomic_DNA"/>
</dbReference>
<dbReference type="InterPro" id="IPR001909">
    <property type="entry name" value="KRAB"/>
</dbReference>
<name>A0AAW1BTX6_CROAD</name>
<keyword evidence="4" id="KW-1185">Reference proteome</keyword>
<feature type="compositionally biased region" description="Pro residues" evidence="1">
    <location>
        <begin position="423"/>
        <end position="433"/>
    </location>
</feature>
<evidence type="ECO:0000313" key="3">
    <source>
        <dbReference type="EMBL" id="KAK9405629.1"/>
    </source>
</evidence>
<dbReference type="PANTHER" id="PTHR23232">
    <property type="entry name" value="KRAB DOMAIN C2H2 ZINC FINGER"/>
    <property type="match status" value="1"/>
</dbReference>
<dbReference type="Pfam" id="PF01352">
    <property type="entry name" value="KRAB"/>
    <property type="match status" value="1"/>
</dbReference>
<dbReference type="Proteomes" id="UP001474421">
    <property type="component" value="Unassembled WGS sequence"/>
</dbReference>
<organism evidence="3 4">
    <name type="scientific">Crotalus adamanteus</name>
    <name type="common">Eastern diamondback rattlesnake</name>
    <dbReference type="NCBI Taxonomy" id="8729"/>
    <lineage>
        <taxon>Eukaryota</taxon>
        <taxon>Metazoa</taxon>
        <taxon>Chordata</taxon>
        <taxon>Craniata</taxon>
        <taxon>Vertebrata</taxon>
        <taxon>Euteleostomi</taxon>
        <taxon>Lepidosauria</taxon>
        <taxon>Squamata</taxon>
        <taxon>Bifurcata</taxon>
        <taxon>Unidentata</taxon>
        <taxon>Episquamata</taxon>
        <taxon>Toxicofera</taxon>
        <taxon>Serpentes</taxon>
        <taxon>Colubroidea</taxon>
        <taxon>Viperidae</taxon>
        <taxon>Crotalinae</taxon>
        <taxon>Crotalus</taxon>
    </lineage>
</organism>
<dbReference type="PANTHER" id="PTHR23232:SF142">
    <property type="entry name" value="GASTRULA ZINC FINGER PROTEIN XLCGF57.1-LIKE-RELATED"/>
    <property type="match status" value="1"/>
</dbReference>
<dbReference type="SUPFAM" id="SSF109640">
    <property type="entry name" value="KRAB domain (Kruppel-associated box)"/>
    <property type="match status" value="1"/>
</dbReference>
<feature type="domain" description="KRAB" evidence="2">
    <location>
        <begin position="194"/>
        <end position="265"/>
    </location>
</feature>
<dbReference type="CDD" id="cd07765">
    <property type="entry name" value="KRAB_A-box"/>
    <property type="match status" value="1"/>
</dbReference>
<proteinExistence type="predicted"/>
<feature type="compositionally biased region" description="Basic and acidic residues" evidence="1">
    <location>
        <begin position="1"/>
        <end position="17"/>
    </location>
</feature>
<evidence type="ECO:0000259" key="2">
    <source>
        <dbReference type="PROSITE" id="PS50805"/>
    </source>
</evidence>
<feature type="region of interest" description="Disordered" evidence="1">
    <location>
        <begin position="287"/>
        <end position="328"/>
    </location>
</feature>
<evidence type="ECO:0000256" key="1">
    <source>
        <dbReference type="SAM" id="MobiDB-lite"/>
    </source>
</evidence>
<gene>
    <name evidence="3" type="ORF">NXF25_004403</name>
</gene>
<comment type="caution">
    <text evidence="3">The sequence shown here is derived from an EMBL/GenBank/DDBJ whole genome shotgun (WGS) entry which is preliminary data.</text>
</comment>
<dbReference type="PROSITE" id="PS50805">
    <property type="entry name" value="KRAB"/>
    <property type="match status" value="1"/>
</dbReference>
<dbReference type="InterPro" id="IPR036051">
    <property type="entry name" value="KRAB_dom_sf"/>
</dbReference>
<sequence>MMEAPNREEERQRETKGDFFAQSRTPKAFPARVTLLRVKQEPEEGLNQPWGTQGQERWRSWQPRSSEEPSSQFQSRGEIGRLAPTPLEDKSGTEQWLEASSAVGLGEETKGNYQNLEGEDGEGDKKSKEDLPDQEDVPPESPGGGKMNAAVGPPLEVETGHSDQEVKEENKDLLAIEMVSWPHPGSSAPEQTQMTFEDVSIYFTEGEWALLDLDQRALYREVMLENYEEVSALGFLISKPNLIAQLEEGDTYIWSSEPTERGKITGNGSASKEDTVRIHLNGILQPAGSQGISRKDFPGSLSMKSEPFNQGYESERQHRTTPVKTQSPNLQKEKDIMADEVGLLCAGAEPHICRKCGQTFEHHAADLPLSWRPDASFAFRRLRRAQKRRGALRSAPQELKRQSRGWLGGALNAFGKGRLQAPRPLPASPPARPPARRASQAPGLGASPGRESLRRQPPGNRPGGCTGGGGASGDRPIDGSIDPASREERASGRGGAPDSRRSPGPIQASLGPRSCGRARPGLNAPPPTRPLFPSFPSTKAPGRAHGARRWAGSPVGSDPESAPTPTLASPVAYRPLVGWETLQASRCE</sequence>